<comment type="caution">
    <text evidence="1">The sequence shown here is derived from an EMBL/GenBank/DDBJ whole genome shotgun (WGS) entry which is preliminary data.</text>
</comment>
<accession>A0A9X1QZ42</accession>
<dbReference type="AlphaFoldDB" id="A0A9X1QZ42"/>
<dbReference type="EMBL" id="JAIRBB010000002">
    <property type="protein sequence ID" value="MCG2430503.1"/>
    <property type="molecule type" value="Genomic_DNA"/>
</dbReference>
<sequence length="161" mass="18494">MKTLYIVRHAKSSWKHDVHDHKRPLKGRGKRDGILVSEKVAKEVKPPQKIVSSDATRTLSTAQFFKNAFNIDDANFETNHSLYDFSGQSVMRIIKSFDDNLDTMMLVGHNHALTSIVNMLGDKFIENVPTCGFVMLQFDEEKWRDIARGKTIKTIFPRDLK</sequence>
<dbReference type="InterPro" id="IPR013078">
    <property type="entry name" value="His_Pase_superF_clade-1"/>
</dbReference>
<dbReference type="InterPro" id="IPR029033">
    <property type="entry name" value="His_PPase_superfam"/>
</dbReference>
<reference evidence="1" key="1">
    <citation type="submission" date="2021-09" db="EMBL/GenBank/DDBJ databases">
        <title>Genome of Aequorivita sp. strain F64183.</title>
        <authorList>
            <person name="Wang Y."/>
        </authorList>
    </citation>
    <scope>NUCLEOTIDE SEQUENCE</scope>
    <source>
        <strain evidence="1">F64183</strain>
    </source>
</reference>
<dbReference type="CDD" id="cd07040">
    <property type="entry name" value="HP"/>
    <property type="match status" value="1"/>
</dbReference>
<evidence type="ECO:0000313" key="1">
    <source>
        <dbReference type="EMBL" id="MCG2430503.1"/>
    </source>
</evidence>
<organism evidence="1 2">
    <name type="scientific">Aequorivita xiaoshiensis</name>
    <dbReference type="NCBI Taxonomy" id="2874476"/>
    <lineage>
        <taxon>Bacteria</taxon>
        <taxon>Pseudomonadati</taxon>
        <taxon>Bacteroidota</taxon>
        <taxon>Flavobacteriia</taxon>
        <taxon>Flavobacteriales</taxon>
        <taxon>Flavobacteriaceae</taxon>
        <taxon>Aequorivita</taxon>
    </lineage>
</organism>
<dbReference type="PANTHER" id="PTHR47623:SF1">
    <property type="entry name" value="OS09G0287300 PROTEIN"/>
    <property type="match status" value="1"/>
</dbReference>
<dbReference type="Proteomes" id="UP001139462">
    <property type="component" value="Unassembled WGS sequence"/>
</dbReference>
<name>A0A9X1QZ42_9FLAO</name>
<dbReference type="RefSeq" id="WP_237607375.1">
    <property type="nucleotide sequence ID" value="NZ_JAIRBB010000002.1"/>
</dbReference>
<gene>
    <name evidence="1" type="ORF">K8344_05180</name>
</gene>
<dbReference type="PANTHER" id="PTHR47623">
    <property type="entry name" value="OS09G0287300 PROTEIN"/>
    <property type="match status" value="1"/>
</dbReference>
<protein>
    <submittedName>
        <fullName evidence="1">Histidine phosphatase family protein</fullName>
    </submittedName>
</protein>
<proteinExistence type="predicted"/>
<dbReference type="Gene3D" id="3.40.50.1240">
    <property type="entry name" value="Phosphoglycerate mutase-like"/>
    <property type="match status" value="1"/>
</dbReference>
<dbReference type="SMART" id="SM00855">
    <property type="entry name" value="PGAM"/>
    <property type="match status" value="1"/>
</dbReference>
<dbReference type="Pfam" id="PF00300">
    <property type="entry name" value="His_Phos_1"/>
    <property type="match status" value="1"/>
</dbReference>
<evidence type="ECO:0000313" key="2">
    <source>
        <dbReference type="Proteomes" id="UP001139462"/>
    </source>
</evidence>
<dbReference type="SUPFAM" id="SSF53254">
    <property type="entry name" value="Phosphoglycerate mutase-like"/>
    <property type="match status" value="1"/>
</dbReference>
<keyword evidence="2" id="KW-1185">Reference proteome</keyword>